<dbReference type="InterPro" id="IPR011009">
    <property type="entry name" value="Kinase-like_dom_sf"/>
</dbReference>
<feature type="domain" description="PASTA" evidence="14">
    <location>
        <begin position="505"/>
        <end position="571"/>
    </location>
</feature>
<evidence type="ECO:0000256" key="4">
    <source>
        <dbReference type="ARBA" id="ARBA00022737"/>
    </source>
</evidence>
<dbReference type="InterPro" id="IPR000719">
    <property type="entry name" value="Prot_kinase_dom"/>
</dbReference>
<keyword evidence="6 15" id="KW-0418">Kinase</keyword>
<dbReference type="SMART" id="SM00220">
    <property type="entry name" value="S_TKc"/>
    <property type="match status" value="1"/>
</dbReference>
<feature type="domain" description="PASTA" evidence="14">
    <location>
        <begin position="367"/>
        <end position="435"/>
    </location>
</feature>
<dbReference type="GO" id="GO:0004674">
    <property type="term" value="F:protein serine/threonine kinase activity"/>
    <property type="evidence" value="ECO:0007669"/>
    <property type="project" value="UniProtKB-KW"/>
</dbReference>
<dbReference type="CDD" id="cd06577">
    <property type="entry name" value="PASTA_pknB"/>
    <property type="match status" value="3"/>
</dbReference>
<dbReference type="Gene3D" id="1.10.510.10">
    <property type="entry name" value="Transferase(Phosphotransferase) domain 1"/>
    <property type="match status" value="1"/>
</dbReference>
<dbReference type="NCBIfam" id="NF033483">
    <property type="entry name" value="PknB_PASTA_kin"/>
    <property type="match status" value="1"/>
</dbReference>
<keyword evidence="3" id="KW-0808">Transferase</keyword>
<dbReference type="Gene3D" id="3.30.200.20">
    <property type="entry name" value="Phosphorylase Kinase, domain 1"/>
    <property type="match status" value="1"/>
</dbReference>
<dbReference type="SUPFAM" id="SSF56112">
    <property type="entry name" value="Protein kinase-like (PK-like)"/>
    <property type="match status" value="1"/>
</dbReference>
<dbReference type="PROSITE" id="PS50011">
    <property type="entry name" value="PROTEIN_KINASE_DOM"/>
    <property type="match status" value="1"/>
</dbReference>
<feature type="compositionally biased region" description="Polar residues" evidence="11">
    <location>
        <begin position="620"/>
        <end position="635"/>
    </location>
</feature>
<evidence type="ECO:0000259" key="13">
    <source>
        <dbReference type="PROSITE" id="PS50011"/>
    </source>
</evidence>
<evidence type="ECO:0000256" key="5">
    <source>
        <dbReference type="ARBA" id="ARBA00022741"/>
    </source>
</evidence>
<keyword evidence="12" id="KW-1133">Transmembrane helix</keyword>
<feature type="region of interest" description="Disordered" evidence="11">
    <location>
        <begin position="302"/>
        <end position="329"/>
    </location>
</feature>
<evidence type="ECO:0000313" key="15">
    <source>
        <dbReference type="EMBL" id="MEJ5196394.1"/>
    </source>
</evidence>
<name>A0AB35YAW0_9FIRM</name>
<feature type="region of interest" description="Disordered" evidence="11">
    <location>
        <begin position="569"/>
        <end position="635"/>
    </location>
</feature>
<feature type="domain" description="Protein kinase" evidence="13">
    <location>
        <begin position="13"/>
        <end position="280"/>
    </location>
</feature>
<proteinExistence type="predicted"/>
<evidence type="ECO:0000256" key="11">
    <source>
        <dbReference type="SAM" id="MobiDB-lite"/>
    </source>
</evidence>
<comment type="catalytic activity">
    <reaction evidence="9">
        <text>L-seryl-[protein] + ATP = O-phospho-L-seryl-[protein] + ADP + H(+)</text>
        <dbReference type="Rhea" id="RHEA:17989"/>
        <dbReference type="Rhea" id="RHEA-COMP:9863"/>
        <dbReference type="Rhea" id="RHEA-COMP:11604"/>
        <dbReference type="ChEBI" id="CHEBI:15378"/>
        <dbReference type="ChEBI" id="CHEBI:29999"/>
        <dbReference type="ChEBI" id="CHEBI:30616"/>
        <dbReference type="ChEBI" id="CHEBI:83421"/>
        <dbReference type="ChEBI" id="CHEBI:456216"/>
        <dbReference type="EC" id="2.7.11.1"/>
    </reaction>
</comment>
<evidence type="ECO:0000256" key="3">
    <source>
        <dbReference type="ARBA" id="ARBA00022679"/>
    </source>
</evidence>
<keyword evidence="12" id="KW-0472">Membrane</keyword>
<dbReference type="GO" id="GO:0005524">
    <property type="term" value="F:ATP binding"/>
    <property type="evidence" value="ECO:0007669"/>
    <property type="project" value="UniProtKB-UniRule"/>
</dbReference>
<dbReference type="PANTHER" id="PTHR43289:SF6">
    <property type="entry name" value="SERINE_THREONINE-PROTEIN KINASE NEKL-3"/>
    <property type="match status" value="1"/>
</dbReference>
<dbReference type="PANTHER" id="PTHR43289">
    <property type="entry name" value="MITOGEN-ACTIVATED PROTEIN KINASE KINASE KINASE 20-RELATED"/>
    <property type="match status" value="1"/>
</dbReference>
<evidence type="ECO:0000256" key="8">
    <source>
        <dbReference type="ARBA" id="ARBA00047899"/>
    </source>
</evidence>
<protein>
    <recommendedName>
        <fullName evidence="1">non-specific serine/threonine protein kinase</fullName>
        <ecNumber evidence="1">2.7.11.1</ecNumber>
    </recommendedName>
</protein>
<sequence length="635" mass="68702">MDNLIGKKLDGLYEVKELIGSGGMANVYKAVMLGQNGPVPAGTVVAVKVLRQEYMHDPDLVRRFKNESKAISLLNHPNIVKVYDVSVNDDLQYIVMEYVDGMTLREYLNQRGGRLTNRETVHFISQILKALEHAHANGVVHRDIKPQNIMLLDNGQLRMMDFGIARISRAENQLLNGKAMGSVHYISPEQAKGDETDCTSDIYSVGVMMYEMLSGHLPFDADDMVEVAIKQISDKPKSLHEIAPEVPNALVEITEKAMAKLPQNRYASAREMLDALDAYVQNPSVMFEYKYITEDAPEKVVKRTMSQNRTNRPAEKPAPRSKKTASRKKKRRTIYLPALLGITIAFALACLALCWMILNDSSNLMNNKADITLGDYIGMTQDEAAATEQVVSGQISVTWEQEYNSDYAAGYIYKQSPVSGRTVREGQNVTLTVSLGTQYVTVPDLTNYVQADAEQQLKDLGVSVLVTQAVDTTVASGAVIRTDPAAGSQVAAGSTVVIYISRPQVATTTKVPSLIGMSAGDARTLLVQNHLGLGSQSEQYSDQPVGTVISQDPAAGATAKLNGRVNIVVSAGPEPAPEPEAPSDSTTGGDWWSGLFGGGSSSSSSSTTASGEQGTAGSGEPSQTPLTDWWSSLLS</sequence>
<evidence type="ECO:0000259" key="14">
    <source>
        <dbReference type="PROSITE" id="PS51178"/>
    </source>
</evidence>
<keyword evidence="4" id="KW-0677">Repeat</keyword>
<evidence type="ECO:0000313" key="16">
    <source>
        <dbReference type="Proteomes" id="UP001373196"/>
    </source>
</evidence>
<keyword evidence="7 10" id="KW-0067">ATP-binding</keyword>
<feature type="domain" description="PASTA" evidence="14">
    <location>
        <begin position="436"/>
        <end position="502"/>
    </location>
</feature>
<evidence type="ECO:0000256" key="1">
    <source>
        <dbReference type="ARBA" id="ARBA00012513"/>
    </source>
</evidence>
<dbReference type="PROSITE" id="PS00107">
    <property type="entry name" value="PROTEIN_KINASE_ATP"/>
    <property type="match status" value="1"/>
</dbReference>
<dbReference type="InterPro" id="IPR005543">
    <property type="entry name" value="PASTA_dom"/>
</dbReference>
<evidence type="ECO:0000256" key="6">
    <source>
        <dbReference type="ARBA" id="ARBA00022777"/>
    </source>
</evidence>
<evidence type="ECO:0000256" key="12">
    <source>
        <dbReference type="SAM" id="Phobius"/>
    </source>
</evidence>
<evidence type="ECO:0000256" key="9">
    <source>
        <dbReference type="ARBA" id="ARBA00048679"/>
    </source>
</evidence>
<dbReference type="InterPro" id="IPR008271">
    <property type="entry name" value="Ser/Thr_kinase_AS"/>
</dbReference>
<feature type="binding site" evidence="10">
    <location>
        <position position="48"/>
    </location>
    <ligand>
        <name>ATP</name>
        <dbReference type="ChEBI" id="CHEBI:30616"/>
    </ligand>
</feature>
<dbReference type="EMBL" id="JBBFGL010000008">
    <property type="protein sequence ID" value="MEJ5196394.1"/>
    <property type="molecule type" value="Genomic_DNA"/>
</dbReference>
<dbReference type="FunFam" id="1.10.510.10:FF:000021">
    <property type="entry name" value="Serine/threonine protein kinase"/>
    <property type="match status" value="1"/>
</dbReference>
<feature type="compositionally biased region" description="Basic residues" evidence="11">
    <location>
        <begin position="319"/>
        <end position="329"/>
    </location>
</feature>
<comment type="caution">
    <text evidence="15">The sequence shown here is derived from an EMBL/GenBank/DDBJ whole genome shotgun (WGS) entry which is preliminary data.</text>
</comment>
<dbReference type="EC" id="2.7.11.1" evidence="1"/>
<dbReference type="AlphaFoldDB" id="A0AB35YAW0"/>
<dbReference type="Gene3D" id="3.30.10.20">
    <property type="match status" value="3"/>
</dbReference>
<dbReference type="CDD" id="cd14014">
    <property type="entry name" value="STKc_PknB_like"/>
    <property type="match status" value="1"/>
</dbReference>
<dbReference type="SMART" id="SM00740">
    <property type="entry name" value="PASTA"/>
    <property type="match status" value="3"/>
</dbReference>
<feature type="compositionally biased region" description="Low complexity" evidence="11">
    <location>
        <begin position="601"/>
        <end position="619"/>
    </location>
</feature>
<evidence type="ECO:0000256" key="2">
    <source>
        <dbReference type="ARBA" id="ARBA00022527"/>
    </source>
</evidence>
<feature type="transmembrane region" description="Helical" evidence="12">
    <location>
        <begin position="334"/>
        <end position="358"/>
    </location>
</feature>
<accession>A0AB35YAW0</accession>
<keyword evidence="12" id="KW-0812">Transmembrane</keyword>
<reference evidence="15" key="1">
    <citation type="submission" date="2024-03" db="EMBL/GenBank/DDBJ databases">
        <authorList>
            <person name="Plomp N."/>
            <person name="Harmsen H.J."/>
        </authorList>
    </citation>
    <scope>NUCLEOTIDE SEQUENCE</scope>
    <source>
        <strain evidence="15">HTF-128</strain>
    </source>
</reference>
<dbReference type="PROSITE" id="PS51178">
    <property type="entry name" value="PASTA"/>
    <property type="match status" value="3"/>
</dbReference>
<evidence type="ECO:0000256" key="10">
    <source>
        <dbReference type="PROSITE-ProRule" id="PRU10141"/>
    </source>
</evidence>
<dbReference type="Proteomes" id="UP001373196">
    <property type="component" value="Unassembled WGS sequence"/>
</dbReference>
<evidence type="ECO:0000256" key="7">
    <source>
        <dbReference type="ARBA" id="ARBA00022840"/>
    </source>
</evidence>
<organism evidence="15 16">
    <name type="scientific">Faecalibacterium wellingii</name>
    <dbReference type="NCBI Taxonomy" id="2929491"/>
    <lineage>
        <taxon>Bacteria</taxon>
        <taxon>Bacillati</taxon>
        <taxon>Bacillota</taxon>
        <taxon>Clostridia</taxon>
        <taxon>Eubacteriales</taxon>
        <taxon>Oscillospiraceae</taxon>
        <taxon>Faecalibacterium</taxon>
    </lineage>
</organism>
<dbReference type="InterPro" id="IPR017441">
    <property type="entry name" value="Protein_kinase_ATP_BS"/>
</dbReference>
<dbReference type="Pfam" id="PF00069">
    <property type="entry name" value="Pkinase"/>
    <property type="match status" value="1"/>
</dbReference>
<keyword evidence="5 10" id="KW-0547">Nucleotide-binding</keyword>
<keyword evidence="2" id="KW-0723">Serine/threonine-protein kinase</keyword>
<dbReference type="Pfam" id="PF03793">
    <property type="entry name" value="PASTA"/>
    <property type="match status" value="3"/>
</dbReference>
<dbReference type="RefSeq" id="WP_339395715.1">
    <property type="nucleotide sequence ID" value="NZ_JBBFGL010000008.1"/>
</dbReference>
<gene>
    <name evidence="15" type="primary">pknB</name>
    <name evidence="15" type="ORF">WF834_09495</name>
</gene>
<dbReference type="PROSITE" id="PS00108">
    <property type="entry name" value="PROTEIN_KINASE_ST"/>
    <property type="match status" value="1"/>
</dbReference>
<comment type="catalytic activity">
    <reaction evidence="8">
        <text>L-threonyl-[protein] + ATP = O-phospho-L-threonyl-[protein] + ADP + H(+)</text>
        <dbReference type="Rhea" id="RHEA:46608"/>
        <dbReference type="Rhea" id="RHEA-COMP:11060"/>
        <dbReference type="Rhea" id="RHEA-COMP:11605"/>
        <dbReference type="ChEBI" id="CHEBI:15378"/>
        <dbReference type="ChEBI" id="CHEBI:30013"/>
        <dbReference type="ChEBI" id="CHEBI:30616"/>
        <dbReference type="ChEBI" id="CHEBI:61977"/>
        <dbReference type="ChEBI" id="CHEBI:456216"/>
        <dbReference type="EC" id="2.7.11.1"/>
    </reaction>
</comment>